<feature type="transmembrane region" description="Helical" evidence="1">
    <location>
        <begin position="55"/>
        <end position="75"/>
    </location>
</feature>
<accession>A0ABV5GRI1</accession>
<reference evidence="3 4" key="1">
    <citation type="submission" date="2024-09" db="EMBL/GenBank/DDBJ databases">
        <authorList>
            <person name="Sun Q."/>
            <person name="Mori K."/>
        </authorList>
    </citation>
    <scope>NUCLEOTIDE SEQUENCE [LARGE SCALE GENOMIC DNA]</scope>
    <source>
        <strain evidence="3 4">CECT 7955</strain>
    </source>
</reference>
<gene>
    <name evidence="3" type="ORF">ACFFVF_15895</name>
</gene>
<dbReference type="InterPro" id="IPR025698">
    <property type="entry name" value="2TM_dom"/>
</dbReference>
<evidence type="ECO:0000259" key="2">
    <source>
        <dbReference type="Pfam" id="PF13239"/>
    </source>
</evidence>
<keyword evidence="1" id="KW-0472">Membrane</keyword>
<evidence type="ECO:0000313" key="3">
    <source>
        <dbReference type="EMBL" id="MFB9098000.1"/>
    </source>
</evidence>
<evidence type="ECO:0000313" key="4">
    <source>
        <dbReference type="Proteomes" id="UP001589607"/>
    </source>
</evidence>
<feature type="domain" description="2TM" evidence="2">
    <location>
        <begin position="19"/>
        <end position="101"/>
    </location>
</feature>
<dbReference type="EMBL" id="JBHMEY010000067">
    <property type="protein sequence ID" value="MFB9098000.1"/>
    <property type="molecule type" value="Genomic_DNA"/>
</dbReference>
<dbReference type="Proteomes" id="UP001589607">
    <property type="component" value="Unassembled WGS sequence"/>
</dbReference>
<evidence type="ECO:0000256" key="1">
    <source>
        <dbReference type="SAM" id="Phobius"/>
    </source>
</evidence>
<proteinExistence type="predicted"/>
<organism evidence="3 4">
    <name type="scientific">Flavobacterium jumunjinense</name>
    <dbReference type="NCBI Taxonomy" id="998845"/>
    <lineage>
        <taxon>Bacteria</taxon>
        <taxon>Pseudomonadati</taxon>
        <taxon>Bacteroidota</taxon>
        <taxon>Flavobacteriia</taxon>
        <taxon>Flavobacteriales</taxon>
        <taxon>Flavobacteriaceae</taxon>
        <taxon>Flavobacterium</taxon>
    </lineage>
</organism>
<dbReference type="Pfam" id="PF13239">
    <property type="entry name" value="2TM"/>
    <property type="match status" value="1"/>
</dbReference>
<keyword evidence="4" id="KW-1185">Reference proteome</keyword>
<comment type="caution">
    <text evidence="3">The sequence shown here is derived from an EMBL/GenBank/DDBJ whole genome shotgun (WGS) entry which is preliminary data.</text>
</comment>
<protein>
    <submittedName>
        <fullName evidence="3">2TM domain-containing protein</fullName>
    </submittedName>
</protein>
<keyword evidence="1" id="KW-0812">Transmembrane</keyword>
<keyword evidence="1" id="KW-1133">Transmembrane helix</keyword>
<dbReference type="RefSeq" id="WP_236456028.1">
    <property type="nucleotide sequence ID" value="NZ_CBCSGE010000003.1"/>
</dbReference>
<sequence>MELTMTQENEKKRILEDIAREKVQQIKKFYTHLFIYSIGVAIFVSKKYFGLPLNFWPINFINSFFMWCWTFIIAVQAIKLFMKDQFLGKNWEERKIQEIMEKENTNKQNWE</sequence>
<feature type="transmembrane region" description="Helical" evidence="1">
    <location>
        <begin position="29"/>
        <end position="49"/>
    </location>
</feature>
<name>A0ABV5GRI1_9FLAO</name>